<comment type="caution">
    <text evidence="1">The sequence shown here is derived from an EMBL/GenBank/DDBJ whole genome shotgun (WGS) entry which is preliminary data.</text>
</comment>
<protein>
    <submittedName>
        <fullName evidence="1">Uncharacterized protein</fullName>
    </submittedName>
</protein>
<reference evidence="1" key="1">
    <citation type="submission" date="2023-06" db="EMBL/GenBank/DDBJ databases">
        <title>Genome-scale phylogeny and comparative genomics of the fungal order Sordariales.</title>
        <authorList>
            <consortium name="Lawrence Berkeley National Laboratory"/>
            <person name="Hensen N."/>
            <person name="Bonometti L."/>
            <person name="Westerberg I."/>
            <person name="Brannstrom I.O."/>
            <person name="Guillou S."/>
            <person name="Cros-Aarteil S."/>
            <person name="Calhoun S."/>
            <person name="Haridas S."/>
            <person name="Kuo A."/>
            <person name="Mondo S."/>
            <person name="Pangilinan J."/>
            <person name="Riley R."/>
            <person name="Labutti K."/>
            <person name="Andreopoulos B."/>
            <person name="Lipzen A."/>
            <person name="Chen C."/>
            <person name="Yanf M."/>
            <person name="Daum C."/>
            <person name="Ng V."/>
            <person name="Clum A."/>
            <person name="Steindorff A."/>
            <person name="Ohm R."/>
            <person name="Martin F."/>
            <person name="Silar P."/>
            <person name="Natvig D."/>
            <person name="Lalanne C."/>
            <person name="Gautier V."/>
            <person name="Ament-Velasquez S.L."/>
            <person name="Kruys A."/>
            <person name="Hutchinson M.I."/>
            <person name="Powell A.J."/>
            <person name="Barry K."/>
            <person name="Miller A.N."/>
            <person name="Grigoriev I.V."/>
            <person name="Debuchy R."/>
            <person name="Gladieux P."/>
            <person name="Thoren M.H."/>
            <person name="Johannesson H."/>
        </authorList>
    </citation>
    <scope>NUCLEOTIDE SEQUENCE</scope>
    <source>
        <strain evidence="1">SMH2532-1</strain>
    </source>
</reference>
<evidence type="ECO:0000313" key="1">
    <source>
        <dbReference type="EMBL" id="KAK0639900.1"/>
    </source>
</evidence>
<organism evidence="1 2">
    <name type="scientific">Cercophora newfieldiana</name>
    <dbReference type="NCBI Taxonomy" id="92897"/>
    <lineage>
        <taxon>Eukaryota</taxon>
        <taxon>Fungi</taxon>
        <taxon>Dikarya</taxon>
        <taxon>Ascomycota</taxon>
        <taxon>Pezizomycotina</taxon>
        <taxon>Sordariomycetes</taxon>
        <taxon>Sordariomycetidae</taxon>
        <taxon>Sordariales</taxon>
        <taxon>Lasiosphaeriaceae</taxon>
        <taxon>Cercophora</taxon>
    </lineage>
</organism>
<accession>A0AA39XVM6</accession>
<name>A0AA39XVM6_9PEZI</name>
<proteinExistence type="predicted"/>
<keyword evidence="2" id="KW-1185">Reference proteome</keyword>
<dbReference type="EMBL" id="JAULSV010000007">
    <property type="protein sequence ID" value="KAK0639900.1"/>
    <property type="molecule type" value="Genomic_DNA"/>
</dbReference>
<gene>
    <name evidence="1" type="ORF">B0T16DRAFT_249358</name>
</gene>
<sequence>MVTATIHRGPYLAIQKDASPGLVFLRQFLTASDSLSTDDHKVLCNQLHPDATFTINNNPAITLDQLLPMLAMRSTKVSKFGHDVHTAWDIAEDDGGRTLMYESTSFTVFKGDPESVEARVNEFGVIELSRCSGGELKATKLRTYMDPAPVSARARLAMGMMGQ</sequence>
<evidence type="ECO:0000313" key="2">
    <source>
        <dbReference type="Proteomes" id="UP001174936"/>
    </source>
</evidence>
<dbReference type="Proteomes" id="UP001174936">
    <property type="component" value="Unassembled WGS sequence"/>
</dbReference>
<dbReference type="AlphaFoldDB" id="A0AA39XVM6"/>